<dbReference type="InterPro" id="IPR001128">
    <property type="entry name" value="Cyt_P450"/>
</dbReference>
<dbReference type="Gene3D" id="1.10.630.10">
    <property type="entry name" value="Cytochrome P450"/>
    <property type="match status" value="1"/>
</dbReference>
<feature type="binding site" description="axial binding residue" evidence="6">
    <location>
        <position position="363"/>
    </location>
    <ligand>
        <name>heme</name>
        <dbReference type="ChEBI" id="CHEBI:30413"/>
    </ligand>
    <ligandPart>
        <name>Fe</name>
        <dbReference type="ChEBI" id="CHEBI:18248"/>
    </ligandPart>
</feature>
<keyword evidence="9" id="KW-1185">Reference proteome</keyword>
<keyword evidence="4 7" id="KW-0560">Oxidoreductase</keyword>
<dbReference type="InterPro" id="IPR002401">
    <property type="entry name" value="Cyt_P450_E_grp-I"/>
</dbReference>
<comment type="caution">
    <text evidence="8">The sequence shown here is derived from an EMBL/GenBank/DDBJ whole genome shotgun (WGS) entry which is preliminary data.</text>
</comment>
<dbReference type="InterPro" id="IPR017972">
    <property type="entry name" value="Cyt_P450_CS"/>
</dbReference>
<evidence type="ECO:0000313" key="9">
    <source>
        <dbReference type="Proteomes" id="UP001271007"/>
    </source>
</evidence>
<dbReference type="Pfam" id="PF00067">
    <property type="entry name" value="p450"/>
    <property type="match status" value="1"/>
</dbReference>
<keyword evidence="5 6" id="KW-0408">Iron</keyword>
<dbReference type="Proteomes" id="UP001271007">
    <property type="component" value="Unassembled WGS sequence"/>
</dbReference>
<comment type="cofactor">
    <cofactor evidence="1 6">
        <name>heme</name>
        <dbReference type="ChEBI" id="CHEBI:30413"/>
    </cofactor>
</comment>
<keyword evidence="7" id="KW-0503">Monooxygenase</keyword>
<reference evidence="8" key="1">
    <citation type="submission" date="2023-04" db="EMBL/GenBank/DDBJ databases">
        <title>Black Yeasts Isolated from many extreme environments.</title>
        <authorList>
            <person name="Coleine C."/>
            <person name="Stajich J.E."/>
            <person name="Selbmann L."/>
        </authorList>
    </citation>
    <scope>NUCLEOTIDE SEQUENCE</scope>
    <source>
        <strain evidence="8">CCFEE 5312</strain>
    </source>
</reference>
<evidence type="ECO:0000256" key="1">
    <source>
        <dbReference type="ARBA" id="ARBA00001971"/>
    </source>
</evidence>
<dbReference type="AlphaFoldDB" id="A0AAJ0DAX7"/>
<dbReference type="PRINTS" id="PR00385">
    <property type="entry name" value="P450"/>
</dbReference>
<evidence type="ECO:0000256" key="6">
    <source>
        <dbReference type="PIRSR" id="PIRSR602401-1"/>
    </source>
</evidence>
<protein>
    <recommendedName>
        <fullName evidence="10">Cytochrome P450</fullName>
    </recommendedName>
</protein>
<evidence type="ECO:0000313" key="8">
    <source>
        <dbReference type="EMBL" id="KAK3046370.1"/>
    </source>
</evidence>
<evidence type="ECO:0000256" key="5">
    <source>
        <dbReference type="ARBA" id="ARBA00023004"/>
    </source>
</evidence>
<dbReference type="InterPro" id="IPR050121">
    <property type="entry name" value="Cytochrome_P450_monoxygenase"/>
</dbReference>
<dbReference type="GO" id="GO:0016705">
    <property type="term" value="F:oxidoreductase activity, acting on paired donors, with incorporation or reduction of molecular oxygen"/>
    <property type="evidence" value="ECO:0007669"/>
    <property type="project" value="InterPro"/>
</dbReference>
<dbReference type="PRINTS" id="PR00463">
    <property type="entry name" value="EP450I"/>
</dbReference>
<evidence type="ECO:0000256" key="4">
    <source>
        <dbReference type="ARBA" id="ARBA00023002"/>
    </source>
</evidence>
<evidence type="ECO:0000256" key="7">
    <source>
        <dbReference type="RuleBase" id="RU000461"/>
    </source>
</evidence>
<dbReference type="PROSITE" id="PS00086">
    <property type="entry name" value="CYTOCHROME_P450"/>
    <property type="match status" value="1"/>
</dbReference>
<comment type="similarity">
    <text evidence="2 7">Belongs to the cytochrome P450 family.</text>
</comment>
<accession>A0AAJ0DAX7</accession>
<name>A0AAJ0DAX7_9PEZI</name>
<dbReference type="InterPro" id="IPR036396">
    <property type="entry name" value="Cyt_P450_sf"/>
</dbReference>
<dbReference type="SUPFAM" id="SSF48264">
    <property type="entry name" value="Cytochrome P450"/>
    <property type="match status" value="1"/>
</dbReference>
<keyword evidence="3 6" id="KW-0479">Metal-binding</keyword>
<sequence length="418" mass="46295">MVRIAPSEVAVASVSGFREVHRIGSKYTKSPWYEAIVPSPDPILFSMSDARKHTARRKLFAHGFSAAALRKNWETVVSQKAEAAIANIRREAEHGTTDVLKWFVLMATDVIAHLSFGQSLEMLETGEKSQYVQALETALFSDSLRAELPWFHAMMRHWPVKRIRDMVHSSDGYILEYGKKAIAAARGQEGGRTNLFANMLAEVDEKDGSSLTDSDIQWEAMGLIIAGSDTTAITLTYLIWAVLKRPDLQKRLEAEISAMEGLVTDAQLEKLPLLNATVDETLRLYGAAPGSLPRTVPFGGARLDGLFLPGGTTVSTQAFTLHRDPSIFEDPESFAVERFMDKATLSEYQKTAFSPFGAGARTCLGVHLAMMELRRGAALFFKQCTGARLSEGMTDEMMKMENRFLIAPIGHRCEITLQ</sequence>
<dbReference type="GO" id="GO:0004497">
    <property type="term" value="F:monooxygenase activity"/>
    <property type="evidence" value="ECO:0007669"/>
    <property type="project" value="UniProtKB-KW"/>
</dbReference>
<dbReference type="EMBL" id="JAWDJX010000097">
    <property type="protein sequence ID" value="KAK3046370.1"/>
    <property type="molecule type" value="Genomic_DNA"/>
</dbReference>
<dbReference type="GO" id="GO:0005506">
    <property type="term" value="F:iron ion binding"/>
    <property type="evidence" value="ECO:0007669"/>
    <property type="project" value="InterPro"/>
</dbReference>
<gene>
    <name evidence="8" type="ORF">LTR09_012146</name>
</gene>
<evidence type="ECO:0000256" key="2">
    <source>
        <dbReference type="ARBA" id="ARBA00010617"/>
    </source>
</evidence>
<evidence type="ECO:0008006" key="10">
    <source>
        <dbReference type="Google" id="ProtNLM"/>
    </source>
</evidence>
<proteinExistence type="inferred from homology"/>
<dbReference type="GO" id="GO:0020037">
    <property type="term" value="F:heme binding"/>
    <property type="evidence" value="ECO:0007669"/>
    <property type="project" value="InterPro"/>
</dbReference>
<keyword evidence="6 7" id="KW-0349">Heme</keyword>
<organism evidence="8 9">
    <name type="scientific">Extremus antarcticus</name>
    <dbReference type="NCBI Taxonomy" id="702011"/>
    <lineage>
        <taxon>Eukaryota</taxon>
        <taxon>Fungi</taxon>
        <taxon>Dikarya</taxon>
        <taxon>Ascomycota</taxon>
        <taxon>Pezizomycotina</taxon>
        <taxon>Dothideomycetes</taxon>
        <taxon>Dothideomycetidae</taxon>
        <taxon>Mycosphaerellales</taxon>
        <taxon>Extremaceae</taxon>
        <taxon>Extremus</taxon>
    </lineage>
</organism>
<dbReference type="PANTHER" id="PTHR24305:SF96">
    <property type="entry name" value="CYTOCHROME P450 MONOOXYGENASE STCB-RELATED"/>
    <property type="match status" value="1"/>
</dbReference>
<dbReference type="PANTHER" id="PTHR24305">
    <property type="entry name" value="CYTOCHROME P450"/>
    <property type="match status" value="1"/>
</dbReference>
<dbReference type="CDD" id="cd11059">
    <property type="entry name" value="CYP_fungal"/>
    <property type="match status" value="1"/>
</dbReference>
<evidence type="ECO:0000256" key="3">
    <source>
        <dbReference type="ARBA" id="ARBA00022723"/>
    </source>
</evidence>